<dbReference type="eggNOG" id="ENOG5034BSI">
    <property type="taxonomic scope" value="Bacteria"/>
</dbReference>
<protein>
    <submittedName>
        <fullName evidence="1">Uncharacterized protein</fullName>
    </submittedName>
</protein>
<sequence length="97" mass="10329">METRPAPGRRIPVFAAGDPVGFEWGNIMHVGSIVCTTHIAVPKGARGIVQRILGDMAMVTWYAGVPGDSKELNTEPFFLEDLIDTGESVLPAGAAIH</sequence>
<dbReference type="HOGENOM" id="CLU_183567_0_0_4"/>
<evidence type="ECO:0000313" key="2">
    <source>
        <dbReference type="Proteomes" id="UP000008316"/>
    </source>
</evidence>
<dbReference type="EMBL" id="CP002599">
    <property type="protein sequence ID" value="AEA62381.1"/>
    <property type="molecule type" value="Genomic_DNA"/>
</dbReference>
<dbReference type="Proteomes" id="UP000008316">
    <property type="component" value="Chromosome 1"/>
</dbReference>
<gene>
    <name evidence="1" type="ordered locus">bgla_1g37790</name>
</gene>
<dbReference type="AlphaFoldDB" id="F2LGF3"/>
<accession>F2LGF3</accession>
<organism evidence="1 2">
    <name type="scientific">Burkholderia gladioli (strain BSR3)</name>
    <dbReference type="NCBI Taxonomy" id="999541"/>
    <lineage>
        <taxon>Bacteria</taxon>
        <taxon>Pseudomonadati</taxon>
        <taxon>Pseudomonadota</taxon>
        <taxon>Betaproteobacteria</taxon>
        <taxon>Burkholderiales</taxon>
        <taxon>Burkholderiaceae</taxon>
        <taxon>Burkholderia</taxon>
    </lineage>
</organism>
<name>F2LGF3_BURGS</name>
<evidence type="ECO:0000313" key="1">
    <source>
        <dbReference type="EMBL" id="AEA62381.1"/>
    </source>
</evidence>
<reference evidence="1 2" key="1">
    <citation type="journal article" date="2011" name="J. Bacteriol.">
        <title>Complete genome sequence of Burkholderia gladioli BSR3.</title>
        <authorList>
            <person name="Seo Y.S."/>
            <person name="Lim J."/>
            <person name="Choi B.S."/>
            <person name="Kim H."/>
            <person name="Goo E."/>
            <person name="Lee B."/>
            <person name="Lim J.S."/>
            <person name="Choi I.Y."/>
            <person name="Moon J.S."/>
            <person name="Kim J."/>
            <person name="Hwang I."/>
        </authorList>
    </citation>
    <scope>NUCLEOTIDE SEQUENCE [LARGE SCALE GENOMIC DNA]</scope>
    <source>
        <strain evidence="1 2">BSR3</strain>
    </source>
</reference>
<proteinExistence type="predicted"/>
<dbReference type="KEGG" id="bgd:bgla_1g37790"/>
<keyword evidence="2" id="KW-1185">Reference proteome</keyword>